<accession>A0AAE1I6Y0</accession>
<dbReference type="EMBL" id="JAWRVG010000076">
    <property type="protein sequence ID" value="KAK4060863.1"/>
    <property type="molecule type" value="Genomic_DNA"/>
</dbReference>
<dbReference type="InterPro" id="IPR020846">
    <property type="entry name" value="MFS_dom"/>
</dbReference>
<dbReference type="Pfam" id="PF07690">
    <property type="entry name" value="MFS_1"/>
    <property type="match status" value="1"/>
</dbReference>
<evidence type="ECO:0000256" key="5">
    <source>
        <dbReference type="SAM" id="Phobius"/>
    </source>
</evidence>
<feature type="transmembrane region" description="Helical" evidence="5">
    <location>
        <begin position="214"/>
        <end position="234"/>
    </location>
</feature>
<dbReference type="InterPro" id="IPR011701">
    <property type="entry name" value="MFS"/>
</dbReference>
<dbReference type="GO" id="GO:0016020">
    <property type="term" value="C:membrane"/>
    <property type="evidence" value="ECO:0007669"/>
    <property type="project" value="UniProtKB-SubCell"/>
</dbReference>
<feature type="transmembrane region" description="Helical" evidence="5">
    <location>
        <begin position="58"/>
        <end position="83"/>
    </location>
</feature>
<dbReference type="Proteomes" id="UP001273209">
    <property type="component" value="Unassembled WGS sequence"/>
</dbReference>
<dbReference type="PROSITE" id="PS50850">
    <property type="entry name" value="MFS"/>
    <property type="match status" value="1"/>
</dbReference>
<gene>
    <name evidence="7" type="ORF">Triagg1_10555</name>
</gene>
<evidence type="ECO:0000313" key="7">
    <source>
        <dbReference type="EMBL" id="KAK4060863.1"/>
    </source>
</evidence>
<protein>
    <recommendedName>
        <fullName evidence="6">Major facilitator superfamily (MFS) profile domain-containing protein</fullName>
    </recommendedName>
</protein>
<feature type="transmembrane region" description="Helical" evidence="5">
    <location>
        <begin position="150"/>
        <end position="171"/>
    </location>
</feature>
<evidence type="ECO:0000256" key="4">
    <source>
        <dbReference type="ARBA" id="ARBA00023136"/>
    </source>
</evidence>
<dbReference type="GO" id="GO:0022857">
    <property type="term" value="F:transmembrane transporter activity"/>
    <property type="evidence" value="ECO:0007669"/>
    <property type="project" value="InterPro"/>
</dbReference>
<dbReference type="Gene3D" id="1.20.1250.20">
    <property type="entry name" value="MFS general substrate transporter like domains"/>
    <property type="match status" value="1"/>
</dbReference>
<feature type="transmembrane region" description="Helical" evidence="5">
    <location>
        <begin position="125"/>
        <end position="144"/>
    </location>
</feature>
<sequence>MATQVLTKFQSVELQPVSGLLGSAPAEALHDASRDSSPATPEEDRETPIIRSKARATFVVAQLLGLNLFSSFCNGVVVVGLPAMAASLHINEGLLVWPTSVFYLTAGSCLLLAGSITDVIGTKTMSLIGAFTAAISAMACGLAQTGGQLIAFRALQGITNAIIVPSSISIISTSLEEGRPRNLGFACLGFAGPIGFSLGLVLGGVFADSTGWRAAFYLAAATTFALFLVGIWTLPKVVVRLRKSVWSTILREVDIIGAFIGTASLAMLSYVLAYRSLSGLPFLGVANAGFQNLVCQYPEYS</sequence>
<proteinExistence type="predicted"/>
<evidence type="ECO:0000259" key="6">
    <source>
        <dbReference type="PROSITE" id="PS50850"/>
    </source>
</evidence>
<feature type="transmembrane region" description="Helical" evidence="5">
    <location>
        <begin position="255"/>
        <end position="273"/>
    </location>
</feature>
<keyword evidence="2 5" id="KW-0812">Transmembrane</keyword>
<evidence type="ECO:0000256" key="3">
    <source>
        <dbReference type="ARBA" id="ARBA00022989"/>
    </source>
</evidence>
<keyword evidence="3 5" id="KW-1133">Transmembrane helix</keyword>
<organism evidence="7 8">
    <name type="scientific">Trichoderma aggressivum f. europaeum</name>
    <dbReference type="NCBI Taxonomy" id="173218"/>
    <lineage>
        <taxon>Eukaryota</taxon>
        <taxon>Fungi</taxon>
        <taxon>Dikarya</taxon>
        <taxon>Ascomycota</taxon>
        <taxon>Pezizomycotina</taxon>
        <taxon>Sordariomycetes</taxon>
        <taxon>Hypocreomycetidae</taxon>
        <taxon>Hypocreales</taxon>
        <taxon>Hypocreaceae</taxon>
        <taxon>Trichoderma</taxon>
    </lineage>
</organism>
<dbReference type="InterPro" id="IPR036259">
    <property type="entry name" value="MFS_trans_sf"/>
</dbReference>
<dbReference type="PANTHER" id="PTHR42718">
    <property type="entry name" value="MAJOR FACILITATOR SUPERFAMILY MULTIDRUG TRANSPORTER MFSC"/>
    <property type="match status" value="1"/>
</dbReference>
<dbReference type="PANTHER" id="PTHR42718:SF10">
    <property type="entry name" value="TRANSPORTER, PUTATIVE (AFU_ORTHOLOGUE AFUA_8G06760)-RELATED"/>
    <property type="match status" value="1"/>
</dbReference>
<evidence type="ECO:0000313" key="8">
    <source>
        <dbReference type="Proteomes" id="UP001273209"/>
    </source>
</evidence>
<comment type="subcellular location">
    <subcellularLocation>
        <location evidence="1">Membrane</location>
        <topology evidence="1">Multi-pass membrane protein</topology>
    </subcellularLocation>
</comment>
<dbReference type="SUPFAM" id="SSF103473">
    <property type="entry name" value="MFS general substrate transporter"/>
    <property type="match status" value="1"/>
</dbReference>
<evidence type="ECO:0000256" key="1">
    <source>
        <dbReference type="ARBA" id="ARBA00004141"/>
    </source>
</evidence>
<keyword evidence="4 5" id="KW-0472">Membrane</keyword>
<feature type="domain" description="Major facilitator superfamily (MFS) profile" evidence="6">
    <location>
        <begin position="59"/>
        <end position="301"/>
    </location>
</feature>
<dbReference type="RefSeq" id="XP_062750506.1">
    <property type="nucleotide sequence ID" value="XM_062894639.1"/>
</dbReference>
<feature type="transmembrane region" description="Helical" evidence="5">
    <location>
        <begin position="183"/>
        <end position="202"/>
    </location>
</feature>
<dbReference type="AlphaFoldDB" id="A0AAE1I6Y0"/>
<feature type="transmembrane region" description="Helical" evidence="5">
    <location>
        <begin position="95"/>
        <end position="113"/>
    </location>
</feature>
<dbReference type="GeneID" id="87914544"/>
<name>A0AAE1I6Y0_9HYPO</name>
<reference evidence="7" key="1">
    <citation type="submission" date="2023-11" db="EMBL/GenBank/DDBJ databases">
        <title>The genome sequences of three competitors of mushroom-forming fungi.</title>
        <authorList>
            <person name="Beijen E."/>
            <person name="Ohm R.A."/>
        </authorList>
    </citation>
    <scope>NUCLEOTIDE SEQUENCE</scope>
    <source>
        <strain evidence="7">CBS 100526</strain>
    </source>
</reference>
<evidence type="ECO:0000256" key="2">
    <source>
        <dbReference type="ARBA" id="ARBA00022692"/>
    </source>
</evidence>
<keyword evidence="8" id="KW-1185">Reference proteome</keyword>
<comment type="caution">
    <text evidence="7">The sequence shown here is derived from an EMBL/GenBank/DDBJ whole genome shotgun (WGS) entry which is preliminary data.</text>
</comment>